<protein>
    <submittedName>
        <fullName evidence="2">Transposase-like protein</fullName>
    </submittedName>
</protein>
<keyword evidence="3" id="KW-1185">Reference proteome</keyword>
<gene>
    <name evidence="2" type="ORF">CMUS01_14823</name>
</gene>
<comment type="caution">
    <text evidence="2">The sequence shown here is derived from an EMBL/GenBank/DDBJ whole genome shotgun (WGS) entry which is preliminary data.</text>
</comment>
<dbReference type="AlphaFoldDB" id="A0A8H6J1Y6"/>
<dbReference type="EMBL" id="WIGM01001129">
    <property type="protein sequence ID" value="KAF6804546.1"/>
    <property type="molecule type" value="Genomic_DNA"/>
</dbReference>
<dbReference type="OrthoDB" id="5147528at2759"/>
<accession>A0A8H6J1Y6</accession>
<evidence type="ECO:0000313" key="3">
    <source>
        <dbReference type="Proteomes" id="UP000639643"/>
    </source>
</evidence>
<feature type="region of interest" description="Disordered" evidence="1">
    <location>
        <begin position="55"/>
        <end position="78"/>
    </location>
</feature>
<reference evidence="2" key="1">
    <citation type="journal article" date="2020" name="Phytopathology">
        <title>Genome Sequence Resources of Colletotrichum truncatum, C. plurivorum, C. musicola, and C. sojae: Four Species Pathogenic to Soybean (Glycine max).</title>
        <authorList>
            <person name="Rogerio F."/>
            <person name="Boufleur T.R."/>
            <person name="Ciampi-Guillardi M."/>
            <person name="Sukno S.A."/>
            <person name="Thon M.R."/>
            <person name="Massola Junior N.S."/>
            <person name="Baroncelli R."/>
        </authorList>
    </citation>
    <scope>NUCLEOTIDE SEQUENCE</scope>
    <source>
        <strain evidence="2">LFN0074</strain>
    </source>
</reference>
<sequence>MIDRALKKQTEIQTFLARNVDEVNPHRCIPIEDHLTIEDWRLLIELKHAFFGDPEIPAQSQSRKSNRRKGRRAEAPIRLSPSSLPPHVRSEYINKSYLNRFEALDADSQQYFRVSVVNGWKKLNQYYKTLEESPLYASAVILHPGMGFRWLEAIWTSGEQLIWLGDAKQQLYEYWARWYRDGGDGSRPSTPPDDSAVEPPLVSVLHALQMYRFFDLLPEVSEVLHSSAF</sequence>
<name>A0A8H6J1Y6_9PEZI</name>
<proteinExistence type="predicted"/>
<organism evidence="2 3">
    <name type="scientific">Colletotrichum musicola</name>
    <dbReference type="NCBI Taxonomy" id="2175873"/>
    <lineage>
        <taxon>Eukaryota</taxon>
        <taxon>Fungi</taxon>
        <taxon>Dikarya</taxon>
        <taxon>Ascomycota</taxon>
        <taxon>Pezizomycotina</taxon>
        <taxon>Sordariomycetes</taxon>
        <taxon>Hypocreomycetidae</taxon>
        <taxon>Glomerellales</taxon>
        <taxon>Glomerellaceae</taxon>
        <taxon>Colletotrichum</taxon>
        <taxon>Colletotrichum orchidearum species complex</taxon>
    </lineage>
</organism>
<evidence type="ECO:0000313" key="2">
    <source>
        <dbReference type="EMBL" id="KAF6804546.1"/>
    </source>
</evidence>
<evidence type="ECO:0000256" key="1">
    <source>
        <dbReference type="SAM" id="MobiDB-lite"/>
    </source>
</evidence>
<dbReference type="Proteomes" id="UP000639643">
    <property type="component" value="Unassembled WGS sequence"/>
</dbReference>